<sequence length="374" mass="39146">MNIIISYLDTMFAAYPPSPKLVEARAELQAMMEDAYAAAKSAGLSENEAVGKVITEFGNLDELAPVLGISREISPEPQAQAQAQPPTHAQPQAQGQPQPATAAPQPTAPQPGPPLGRAAKHPPLSLDEAAAYGAARHEADSRLGLAVALLVSSPVALIVLTTLAERLGSQDGEGVAGFIGILILAACVAGGVLLLVGRAQKLTPFTRITRGHFSAGPDVMAWANTLASNEAPRRTGRLQIAIGLWVFALAPVVGAGMLADGWGGLGAACAILLVATGLLVFLPANWAASAAERIRQRSLVPSDQLAREEETSIVGAIASIYWPLTTLVYLLWSFLGNAWGSSWIIWPIAAVLFGAVAAGFGSWETYRAAKREER</sequence>
<dbReference type="RefSeq" id="WP_141886503.1">
    <property type="nucleotide sequence ID" value="NZ_BAAAUY010000012.1"/>
</dbReference>
<dbReference type="AlphaFoldDB" id="A0A542Y4Y9"/>
<gene>
    <name evidence="3" type="ORF">FB468_1161</name>
</gene>
<feature type="transmembrane region" description="Helical" evidence="2">
    <location>
        <begin position="240"/>
        <end position="259"/>
    </location>
</feature>
<dbReference type="InterPro" id="IPR047928">
    <property type="entry name" value="Perm_prefix_1"/>
</dbReference>
<dbReference type="NCBIfam" id="NF038403">
    <property type="entry name" value="perm_prefix_1"/>
    <property type="match status" value="1"/>
</dbReference>
<dbReference type="EMBL" id="VFON01000001">
    <property type="protein sequence ID" value="TQL43146.1"/>
    <property type="molecule type" value="Genomic_DNA"/>
</dbReference>
<keyword evidence="4" id="KW-1185">Reference proteome</keyword>
<comment type="caution">
    <text evidence="3">The sequence shown here is derived from an EMBL/GenBank/DDBJ whole genome shotgun (WGS) entry which is preliminary data.</text>
</comment>
<dbReference type="Proteomes" id="UP000319094">
    <property type="component" value="Unassembled WGS sequence"/>
</dbReference>
<feature type="region of interest" description="Disordered" evidence="1">
    <location>
        <begin position="76"/>
        <end position="121"/>
    </location>
</feature>
<evidence type="ECO:0000256" key="1">
    <source>
        <dbReference type="SAM" id="MobiDB-lite"/>
    </source>
</evidence>
<accession>A0A542Y4Y9</accession>
<feature type="transmembrane region" description="Helical" evidence="2">
    <location>
        <begin position="143"/>
        <end position="163"/>
    </location>
</feature>
<dbReference type="OrthoDB" id="9815852at2"/>
<proteinExistence type="predicted"/>
<evidence type="ECO:0000313" key="4">
    <source>
        <dbReference type="Proteomes" id="UP000319094"/>
    </source>
</evidence>
<feature type="transmembrane region" description="Helical" evidence="2">
    <location>
        <begin position="344"/>
        <end position="366"/>
    </location>
</feature>
<feature type="transmembrane region" description="Helical" evidence="2">
    <location>
        <begin position="265"/>
        <end position="291"/>
    </location>
</feature>
<keyword evidence="2" id="KW-1133">Transmembrane helix</keyword>
<reference evidence="3 4" key="1">
    <citation type="submission" date="2019-06" db="EMBL/GenBank/DDBJ databases">
        <title>Sequencing the genomes of 1000 actinobacteria strains.</title>
        <authorList>
            <person name="Klenk H.-P."/>
        </authorList>
    </citation>
    <scope>NUCLEOTIDE SEQUENCE [LARGE SCALE GENOMIC DNA]</scope>
    <source>
        <strain evidence="3 4">DSM 8803</strain>
    </source>
</reference>
<feature type="compositionally biased region" description="Low complexity" evidence="1">
    <location>
        <begin position="77"/>
        <end position="105"/>
    </location>
</feature>
<protein>
    <submittedName>
        <fullName evidence="3">Uncharacterized protein</fullName>
    </submittedName>
</protein>
<keyword evidence="2" id="KW-0472">Membrane</keyword>
<organism evidence="3 4">
    <name type="scientific">Leucobacter komagatae</name>
    <dbReference type="NCBI Taxonomy" id="55969"/>
    <lineage>
        <taxon>Bacteria</taxon>
        <taxon>Bacillati</taxon>
        <taxon>Actinomycetota</taxon>
        <taxon>Actinomycetes</taxon>
        <taxon>Micrococcales</taxon>
        <taxon>Microbacteriaceae</taxon>
        <taxon>Leucobacter</taxon>
    </lineage>
</organism>
<feature type="transmembrane region" description="Helical" evidence="2">
    <location>
        <begin position="312"/>
        <end position="332"/>
    </location>
</feature>
<evidence type="ECO:0000313" key="3">
    <source>
        <dbReference type="EMBL" id="TQL43146.1"/>
    </source>
</evidence>
<feature type="transmembrane region" description="Helical" evidence="2">
    <location>
        <begin position="175"/>
        <end position="197"/>
    </location>
</feature>
<evidence type="ECO:0000256" key="2">
    <source>
        <dbReference type="SAM" id="Phobius"/>
    </source>
</evidence>
<name>A0A542Y4Y9_9MICO</name>
<keyword evidence="2" id="KW-0812">Transmembrane</keyword>